<dbReference type="Proteomes" id="UP000763641">
    <property type="component" value="Unassembled WGS sequence"/>
</dbReference>
<proteinExistence type="predicted"/>
<evidence type="ECO:0000313" key="1">
    <source>
        <dbReference type="EMBL" id="MBM6577138.1"/>
    </source>
</evidence>
<comment type="caution">
    <text evidence="1">The sequence shown here is derived from an EMBL/GenBank/DDBJ whole genome shotgun (WGS) entry which is preliminary data.</text>
</comment>
<dbReference type="RefSeq" id="WP_204199236.1">
    <property type="nucleotide sequence ID" value="NZ_JAFEMC010000003.1"/>
</dbReference>
<protein>
    <submittedName>
        <fullName evidence="1">Uncharacterized protein</fullName>
    </submittedName>
</protein>
<evidence type="ECO:0000313" key="2">
    <source>
        <dbReference type="Proteomes" id="UP000763641"/>
    </source>
</evidence>
<dbReference type="EMBL" id="JAFEMC010000003">
    <property type="protein sequence ID" value="MBM6577138.1"/>
    <property type="molecule type" value="Genomic_DNA"/>
</dbReference>
<name>A0ABS2D8A8_9SPHN</name>
<accession>A0ABS2D8A8</accession>
<keyword evidence="2" id="KW-1185">Reference proteome</keyword>
<sequence>MAFDPAKLVPADQVAAFAKVAGARGIKQVAIANIDKQIALLADPAIEGKRTYEVKGDHSAFEVRVNNSAMVLETANVKGTQVEVRKMAVPAKDLKDAFLYYRKRIEAGDYDDQLTKLDTVRNARTDKMRATRATKKAAAKPA</sequence>
<reference evidence="1 2" key="1">
    <citation type="submission" date="2020-12" db="EMBL/GenBank/DDBJ databases">
        <title>Sphingomonas sp.</title>
        <authorList>
            <person name="Kim M.K."/>
        </authorList>
    </citation>
    <scope>NUCLEOTIDE SEQUENCE [LARGE SCALE GENOMIC DNA]</scope>
    <source>
        <strain evidence="1 2">BT552</strain>
    </source>
</reference>
<gene>
    <name evidence="1" type="ORF">ILT43_12215</name>
</gene>
<organism evidence="1 2">
    <name type="scientific">Sphingomonas longa</name>
    <dbReference type="NCBI Taxonomy" id="2778730"/>
    <lineage>
        <taxon>Bacteria</taxon>
        <taxon>Pseudomonadati</taxon>
        <taxon>Pseudomonadota</taxon>
        <taxon>Alphaproteobacteria</taxon>
        <taxon>Sphingomonadales</taxon>
        <taxon>Sphingomonadaceae</taxon>
        <taxon>Sphingomonas</taxon>
    </lineage>
</organism>